<evidence type="ECO:0000313" key="2">
    <source>
        <dbReference type="Proteomes" id="UP000031668"/>
    </source>
</evidence>
<reference evidence="1 2" key="1">
    <citation type="journal article" date="2014" name="Genome Biol. Evol.">
        <title>The genome of the myxosporean Thelohanellus kitauei shows adaptations to nutrient acquisition within its fish host.</title>
        <authorList>
            <person name="Yang Y."/>
            <person name="Xiong J."/>
            <person name="Zhou Z."/>
            <person name="Huo F."/>
            <person name="Miao W."/>
            <person name="Ran C."/>
            <person name="Liu Y."/>
            <person name="Zhang J."/>
            <person name="Feng J."/>
            <person name="Wang M."/>
            <person name="Wang M."/>
            <person name="Wang L."/>
            <person name="Yao B."/>
        </authorList>
    </citation>
    <scope>NUCLEOTIDE SEQUENCE [LARGE SCALE GENOMIC DNA]</scope>
    <source>
        <strain evidence="1">Wuqing</strain>
    </source>
</reference>
<comment type="caution">
    <text evidence="1">The sequence shown here is derived from an EMBL/GenBank/DDBJ whole genome shotgun (WGS) entry which is preliminary data.</text>
</comment>
<dbReference type="Proteomes" id="UP000031668">
    <property type="component" value="Unassembled WGS sequence"/>
</dbReference>
<protein>
    <submittedName>
        <fullName evidence="1">Uncharacterized protein</fullName>
    </submittedName>
</protein>
<accession>A0A0C2MJP3</accession>
<proteinExistence type="predicted"/>
<gene>
    <name evidence="1" type="ORF">RF11_05325</name>
</gene>
<evidence type="ECO:0000313" key="1">
    <source>
        <dbReference type="EMBL" id="KII67401.1"/>
    </source>
</evidence>
<sequence length="142" mass="16010">MNAILGNDFLSATNAIIIPRDGRLTFENLVHPRIYFSDTDLKVGDDEKLNKLLKNFYDVIAQHKWDLGDIPESILALIPMNIGQLYPDVTQSPKLLNKKLKVKYPKCLNEKLLGKAKAHTDPLYYKLTNCISSKGCVLTIGH</sequence>
<name>A0A0C2MJP3_THEKT</name>
<dbReference type="EMBL" id="JWZT01003207">
    <property type="protein sequence ID" value="KII67401.1"/>
    <property type="molecule type" value="Genomic_DNA"/>
</dbReference>
<dbReference type="AlphaFoldDB" id="A0A0C2MJP3"/>
<organism evidence="1 2">
    <name type="scientific">Thelohanellus kitauei</name>
    <name type="common">Myxosporean</name>
    <dbReference type="NCBI Taxonomy" id="669202"/>
    <lineage>
        <taxon>Eukaryota</taxon>
        <taxon>Metazoa</taxon>
        <taxon>Cnidaria</taxon>
        <taxon>Myxozoa</taxon>
        <taxon>Myxosporea</taxon>
        <taxon>Bivalvulida</taxon>
        <taxon>Platysporina</taxon>
        <taxon>Myxobolidae</taxon>
        <taxon>Thelohanellus</taxon>
    </lineage>
</organism>
<keyword evidence="2" id="KW-1185">Reference proteome</keyword>